<keyword evidence="3 8" id="KW-0812">Transmembrane</keyword>
<protein>
    <submittedName>
        <fullName evidence="9">Aromatic acid exporter family protein</fullName>
    </submittedName>
</protein>
<evidence type="ECO:0000313" key="10">
    <source>
        <dbReference type="Proteomes" id="UP001499884"/>
    </source>
</evidence>
<dbReference type="RefSeq" id="WP_345643945.1">
    <property type="nucleotide sequence ID" value="NZ_BAABEP010000009.1"/>
</dbReference>
<feature type="transmembrane region" description="Helical" evidence="8">
    <location>
        <begin position="157"/>
        <end position="177"/>
    </location>
</feature>
<keyword evidence="10" id="KW-1185">Reference proteome</keyword>
<feature type="transmembrane region" description="Helical" evidence="8">
    <location>
        <begin position="81"/>
        <end position="100"/>
    </location>
</feature>
<accession>A0ABP7ETT2</accession>
<reference evidence="10" key="1">
    <citation type="journal article" date="2019" name="Int. J. Syst. Evol. Microbiol.">
        <title>The Global Catalogue of Microorganisms (GCM) 10K type strain sequencing project: providing services to taxonomists for standard genome sequencing and annotation.</title>
        <authorList>
            <consortium name="The Broad Institute Genomics Platform"/>
            <consortium name="The Broad Institute Genome Sequencing Center for Infectious Disease"/>
            <person name="Wu L."/>
            <person name="Ma J."/>
        </authorList>
    </citation>
    <scope>NUCLEOTIDE SEQUENCE [LARGE SCALE GENOMIC DNA]</scope>
    <source>
        <strain evidence="10">JCM 30846</strain>
    </source>
</reference>
<feature type="transmembrane region" description="Helical" evidence="8">
    <location>
        <begin position="129"/>
        <end position="145"/>
    </location>
</feature>
<dbReference type="EMBL" id="BAABEP010000009">
    <property type="protein sequence ID" value="GAA3721772.1"/>
    <property type="molecule type" value="Genomic_DNA"/>
</dbReference>
<evidence type="ECO:0000256" key="4">
    <source>
        <dbReference type="ARBA" id="ARBA00022989"/>
    </source>
</evidence>
<dbReference type="InterPro" id="IPR010343">
    <property type="entry name" value="ArAE_1"/>
</dbReference>
<feature type="transmembrane region" description="Helical" evidence="8">
    <location>
        <begin position="106"/>
        <end position="122"/>
    </location>
</feature>
<keyword evidence="5 8" id="KW-0472">Membrane</keyword>
<evidence type="ECO:0000313" key="9">
    <source>
        <dbReference type="EMBL" id="GAA3721772.1"/>
    </source>
</evidence>
<comment type="subcellular location">
    <subcellularLocation>
        <location evidence="1">Cell membrane</location>
        <topology evidence="1">Multi-pass membrane protein</topology>
    </subcellularLocation>
</comment>
<evidence type="ECO:0000256" key="3">
    <source>
        <dbReference type="ARBA" id="ARBA00022692"/>
    </source>
</evidence>
<proteinExistence type="predicted"/>
<sequence>MAVGQWIKWEAAAVGRTARYAVAHPGPERDSAVQSLKAAGAAVLAWALVGWTFRAPLALMAPWTAIALVDATVYRSVRSGLQQFAVIAVGAVAASAAMALTDGNTLGAMALALPFLVLAGTYRRLGRQGIYGATTALFVITYGAYSLPALGYRLAETAIGAVIGIGVNAFVLPPVHLRNVRDRMERLARECADLLSLIADDIAENGSDYDVDQARDRVRRLEALLGAVNEARQWTTESLRANPGRRLRRRPGPPPPPVEEDTRWRAAVGHLAAAVRILANATGEPRGLAGLPPDFLERYAVLAGHVSTLCAARADALREPGEAAPGDETAREAWSVLDSLAEDLPRRTGQAAAVCGGLLTETRLLLSLVAAGSGEEDPGAGGG</sequence>
<feature type="region of interest" description="Disordered" evidence="7">
    <location>
        <begin position="238"/>
        <end position="261"/>
    </location>
</feature>
<name>A0ABP7ETT2_9ACTN</name>
<evidence type="ECO:0000256" key="8">
    <source>
        <dbReference type="SAM" id="Phobius"/>
    </source>
</evidence>
<keyword evidence="6" id="KW-0175">Coiled coil</keyword>
<evidence type="ECO:0000256" key="5">
    <source>
        <dbReference type="ARBA" id="ARBA00023136"/>
    </source>
</evidence>
<evidence type="ECO:0000256" key="6">
    <source>
        <dbReference type="SAM" id="Coils"/>
    </source>
</evidence>
<gene>
    <name evidence="9" type="ORF">GCM10023082_19340</name>
</gene>
<keyword evidence="2" id="KW-1003">Cell membrane</keyword>
<evidence type="ECO:0000256" key="2">
    <source>
        <dbReference type="ARBA" id="ARBA00022475"/>
    </source>
</evidence>
<dbReference type="Pfam" id="PF06081">
    <property type="entry name" value="ArAE_1"/>
    <property type="match status" value="1"/>
</dbReference>
<organism evidence="9 10">
    <name type="scientific">Streptomyces tremellae</name>
    <dbReference type="NCBI Taxonomy" id="1124239"/>
    <lineage>
        <taxon>Bacteria</taxon>
        <taxon>Bacillati</taxon>
        <taxon>Actinomycetota</taxon>
        <taxon>Actinomycetes</taxon>
        <taxon>Kitasatosporales</taxon>
        <taxon>Streptomycetaceae</taxon>
        <taxon>Streptomyces</taxon>
    </lineage>
</organism>
<keyword evidence="4 8" id="KW-1133">Transmembrane helix</keyword>
<evidence type="ECO:0000256" key="1">
    <source>
        <dbReference type="ARBA" id="ARBA00004651"/>
    </source>
</evidence>
<dbReference type="Proteomes" id="UP001499884">
    <property type="component" value="Unassembled WGS sequence"/>
</dbReference>
<evidence type="ECO:0000256" key="7">
    <source>
        <dbReference type="SAM" id="MobiDB-lite"/>
    </source>
</evidence>
<feature type="coiled-coil region" evidence="6">
    <location>
        <begin position="177"/>
        <end position="231"/>
    </location>
</feature>
<comment type="caution">
    <text evidence="9">The sequence shown here is derived from an EMBL/GenBank/DDBJ whole genome shotgun (WGS) entry which is preliminary data.</text>
</comment>